<feature type="compositionally biased region" description="Basic and acidic residues" evidence="1">
    <location>
        <begin position="53"/>
        <end position="71"/>
    </location>
</feature>
<evidence type="ECO:0000313" key="2">
    <source>
        <dbReference type="EMBL" id="JAS37569.1"/>
    </source>
</evidence>
<dbReference type="EMBL" id="GECZ01032200">
    <property type="protein sequence ID" value="JAS37569.1"/>
    <property type="molecule type" value="Transcribed_RNA"/>
</dbReference>
<evidence type="ECO:0000256" key="1">
    <source>
        <dbReference type="SAM" id="MobiDB-lite"/>
    </source>
</evidence>
<gene>
    <name evidence="2" type="ORF">g.18562</name>
</gene>
<proteinExistence type="predicted"/>
<reference evidence="2" key="1">
    <citation type="submission" date="2015-11" db="EMBL/GenBank/DDBJ databases">
        <title>De novo transcriptome assembly of four potential Pierce s Disease insect vectors from Arizona vineyards.</title>
        <authorList>
            <person name="Tassone E.E."/>
        </authorList>
    </citation>
    <scope>NUCLEOTIDE SEQUENCE</scope>
</reference>
<feature type="region of interest" description="Disordered" evidence="1">
    <location>
        <begin position="1"/>
        <end position="71"/>
    </location>
</feature>
<evidence type="ECO:0008006" key="3">
    <source>
        <dbReference type="Google" id="ProtNLM"/>
    </source>
</evidence>
<organism evidence="2">
    <name type="scientific">Cuerna arida</name>
    <dbReference type="NCBI Taxonomy" id="1464854"/>
    <lineage>
        <taxon>Eukaryota</taxon>
        <taxon>Metazoa</taxon>
        <taxon>Ecdysozoa</taxon>
        <taxon>Arthropoda</taxon>
        <taxon>Hexapoda</taxon>
        <taxon>Insecta</taxon>
        <taxon>Pterygota</taxon>
        <taxon>Neoptera</taxon>
        <taxon>Paraneoptera</taxon>
        <taxon>Hemiptera</taxon>
        <taxon>Auchenorrhyncha</taxon>
        <taxon>Membracoidea</taxon>
        <taxon>Cicadellidae</taxon>
        <taxon>Cicadellinae</taxon>
        <taxon>Proconiini</taxon>
        <taxon>Cuerna</taxon>
    </lineage>
</organism>
<dbReference type="AlphaFoldDB" id="A0A1B6EI17"/>
<dbReference type="GO" id="GO:0003723">
    <property type="term" value="F:RNA binding"/>
    <property type="evidence" value="ECO:0007669"/>
    <property type="project" value="InterPro"/>
</dbReference>
<accession>A0A1B6EI17</accession>
<dbReference type="InterPro" id="IPR032922">
    <property type="entry name" value="SON"/>
</dbReference>
<feature type="non-terminal residue" evidence="2">
    <location>
        <position position="1"/>
    </location>
</feature>
<feature type="compositionally biased region" description="Basic and acidic residues" evidence="1">
    <location>
        <begin position="133"/>
        <end position="146"/>
    </location>
</feature>
<dbReference type="PANTHER" id="PTHR46528:SF1">
    <property type="entry name" value="PROTEIN SON"/>
    <property type="match status" value="1"/>
</dbReference>
<feature type="compositionally biased region" description="Basic and acidic residues" evidence="1">
    <location>
        <begin position="1"/>
        <end position="31"/>
    </location>
</feature>
<name>A0A1B6EI17_9HEMI</name>
<dbReference type="GO" id="GO:0051726">
    <property type="term" value="P:regulation of cell cycle"/>
    <property type="evidence" value="ECO:0007669"/>
    <property type="project" value="InterPro"/>
</dbReference>
<protein>
    <recommendedName>
        <fullName evidence="3">Protein SON</fullName>
    </recommendedName>
</protein>
<sequence>RERTRHRSDSGSRDRERTRYRSDSGSREREHTRHRSNSSSRERERTRHRPRSKSRDRTKRPSEDKIDKQKLLEIARRNALNMMKNPSGAADQTKVAITSGGKTVNELTDFCKLLSKKDADGHESISSNTSHSSDSESEKPFHHPFQIRDRPNSIVMNIRNSVALPVKSHQEKTAEQSRQLRLQFPVSSGQHHRKTESEWIPVSPKKAEVIPSTQVAVIKPTTKPARVFRDAPDPPNMDISSIVSQRLMAMRRLQENPTDPEALTQMYAAQQNMQSWAESKQLPPGQFTGSTGVKVLSQAELASGYQAWARRPTGVRADVTPPRPDSSIFSVAPVSQGPLRISGSLRADL</sequence>
<dbReference type="GO" id="GO:0048024">
    <property type="term" value="P:regulation of mRNA splicing, via spliceosome"/>
    <property type="evidence" value="ECO:0007669"/>
    <property type="project" value="TreeGrafter"/>
</dbReference>
<feature type="region of interest" description="Disordered" evidence="1">
    <location>
        <begin position="119"/>
        <end position="146"/>
    </location>
</feature>
<dbReference type="PANTHER" id="PTHR46528">
    <property type="entry name" value="PROTEIN SON"/>
    <property type="match status" value="1"/>
</dbReference>